<comment type="similarity">
    <text evidence="1">Belongs to the universal stress protein A family.</text>
</comment>
<reference evidence="4" key="2">
    <citation type="submission" date="2016-04" db="EMBL/GenBank/DDBJ databases">
        <title>First Complete Genome Sequence of a Subdivision 6 Acidobacterium.</title>
        <authorList>
            <person name="Huang S."/>
            <person name="Vieira S."/>
            <person name="Bunk B."/>
            <person name="Riedel T."/>
            <person name="Sproeer C."/>
            <person name="Overmann J."/>
        </authorList>
    </citation>
    <scope>NUCLEOTIDE SEQUENCE [LARGE SCALE GENOMIC DNA]</scope>
    <source>
        <strain evidence="4">DSM 100886 HEG_-6_39</strain>
    </source>
</reference>
<dbReference type="STRING" id="1855912.LuPra_01438"/>
<evidence type="ECO:0000259" key="2">
    <source>
        <dbReference type="Pfam" id="PF00582"/>
    </source>
</evidence>
<feature type="domain" description="UspA" evidence="2">
    <location>
        <begin position="4"/>
        <end position="147"/>
    </location>
</feature>
<keyword evidence="4" id="KW-1185">Reference proteome</keyword>
<evidence type="ECO:0000256" key="1">
    <source>
        <dbReference type="ARBA" id="ARBA00008791"/>
    </source>
</evidence>
<dbReference type="RefSeq" id="WP_157898846.1">
    <property type="nucleotide sequence ID" value="NZ_CP015136.1"/>
</dbReference>
<dbReference type="InterPro" id="IPR014729">
    <property type="entry name" value="Rossmann-like_a/b/a_fold"/>
</dbReference>
<dbReference type="Proteomes" id="UP000076079">
    <property type="component" value="Chromosome"/>
</dbReference>
<dbReference type="SUPFAM" id="SSF52402">
    <property type="entry name" value="Adenine nucleotide alpha hydrolases-like"/>
    <property type="match status" value="1"/>
</dbReference>
<accession>A0A143PKE8</accession>
<evidence type="ECO:0000313" key="4">
    <source>
        <dbReference type="Proteomes" id="UP000076079"/>
    </source>
</evidence>
<dbReference type="PRINTS" id="PR01438">
    <property type="entry name" value="UNVRSLSTRESS"/>
</dbReference>
<protein>
    <submittedName>
        <fullName evidence="3">Universal stress proteinc</fullName>
    </submittedName>
</protein>
<dbReference type="Pfam" id="PF00582">
    <property type="entry name" value="Usp"/>
    <property type="match status" value="1"/>
</dbReference>
<dbReference type="OrthoDB" id="110147at2"/>
<evidence type="ECO:0000313" key="3">
    <source>
        <dbReference type="EMBL" id="AMY08244.1"/>
    </source>
</evidence>
<dbReference type="EMBL" id="CP015136">
    <property type="protein sequence ID" value="AMY08244.1"/>
    <property type="molecule type" value="Genomic_DNA"/>
</dbReference>
<dbReference type="InterPro" id="IPR006016">
    <property type="entry name" value="UspA"/>
</dbReference>
<dbReference type="InterPro" id="IPR006015">
    <property type="entry name" value="Universal_stress_UspA"/>
</dbReference>
<proteinExistence type="inferred from homology"/>
<gene>
    <name evidence="3" type="ORF">LuPra_01438</name>
</gene>
<name>A0A143PKE8_LUTPR</name>
<dbReference type="KEGG" id="abac:LuPra_01438"/>
<dbReference type="AlphaFoldDB" id="A0A143PKE8"/>
<dbReference type="Gene3D" id="3.40.50.620">
    <property type="entry name" value="HUPs"/>
    <property type="match status" value="1"/>
</dbReference>
<dbReference type="CDD" id="cd00293">
    <property type="entry name" value="USP-like"/>
    <property type="match status" value="1"/>
</dbReference>
<dbReference type="PANTHER" id="PTHR46268">
    <property type="entry name" value="STRESS RESPONSE PROTEIN NHAX"/>
    <property type="match status" value="1"/>
</dbReference>
<dbReference type="PANTHER" id="PTHR46268:SF6">
    <property type="entry name" value="UNIVERSAL STRESS PROTEIN UP12"/>
    <property type="match status" value="1"/>
</dbReference>
<reference evidence="3 4" key="1">
    <citation type="journal article" date="2016" name="Genome Announc.">
        <title>First Complete Genome Sequence of a Subdivision 6 Acidobacterium Strain.</title>
        <authorList>
            <person name="Huang S."/>
            <person name="Vieira S."/>
            <person name="Bunk B."/>
            <person name="Riedel T."/>
            <person name="Sproer C."/>
            <person name="Overmann J."/>
        </authorList>
    </citation>
    <scope>NUCLEOTIDE SEQUENCE [LARGE SCALE GENOMIC DNA]</scope>
    <source>
        <strain evidence="4">DSM 100886 HEG_-6_39</strain>
    </source>
</reference>
<sequence>MSVFRTIVAAIDFSETSDEALRVACELASSQGSTLHLLHVIPDARQQAWSVEAPGLDFSALQQESVADAERILAARTLPATSPVAHVVRKVVSGLPAAREIDQYAASQGADLIVVGTHGYGPVRRLVLGSVADQVVRMAPCPVLMVPHHALRASSPAWAVPHEKEMTAI</sequence>
<organism evidence="3 4">
    <name type="scientific">Luteitalea pratensis</name>
    <dbReference type="NCBI Taxonomy" id="1855912"/>
    <lineage>
        <taxon>Bacteria</taxon>
        <taxon>Pseudomonadati</taxon>
        <taxon>Acidobacteriota</taxon>
        <taxon>Vicinamibacteria</taxon>
        <taxon>Vicinamibacterales</taxon>
        <taxon>Vicinamibacteraceae</taxon>
        <taxon>Luteitalea</taxon>
    </lineage>
</organism>